<dbReference type="AlphaFoldDB" id="A0A284RD03"/>
<evidence type="ECO:0000313" key="3">
    <source>
        <dbReference type="Proteomes" id="UP000219338"/>
    </source>
</evidence>
<proteinExistence type="predicted"/>
<dbReference type="Proteomes" id="UP000219338">
    <property type="component" value="Unassembled WGS sequence"/>
</dbReference>
<keyword evidence="3" id="KW-1185">Reference proteome</keyword>
<sequence>MGISGGGFGEKVPSTAKPIKDSLKSIGVLIVEEDYGKFVKYTEPCDTCRHRGSQCRKMLTHTVICVHCHYAKQPCKVDGKVTLNPVSHYHPKGYKAINTFESALNAIEVNNTTVTSLVQQFLAGLNVLLHTESIRVQSSRLRECLNLVEEVVVDDEDSEMEEVAEGVVGPSKKKKSKSG</sequence>
<organism evidence="2 3">
    <name type="scientific">Armillaria ostoyae</name>
    <name type="common">Armillaria root rot fungus</name>
    <dbReference type="NCBI Taxonomy" id="47428"/>
    <lineage>
        <taxon>Eukaryota</taxon>
        <taxon>Fungi</taxon>
        <taxon>Dikarya</taxon>
        <taxon>Basidiomycota</taxon>
        <taxon>Agaricomycotina</taxon>
        <taxon>Agaricomycetes</taxon>
        <taxon>Agaricomycetidae</taxon>
        <taxon>Agaricales</taxon>
        <taxon>Marasmiineae</taxon>
        <taxon>Physalacriaceae</taxon>
        <taxon>Armillaria</taxon>
    </lineage>
</organism>
<evidence type="ECO:0000256" key="1">
    <source>
        <dbReference type="SAM" id="MobiDB-lite"/>
    </source>
</evidence>
<evidence type="ECO:0008006" key="4">
    <source>
        <dbReference type="Google" id="ProtNLM"/>
    </source>
</evidence>
<evidence type="ECO:0000313" key="2">
    <source>
        <dbReference type="EMBL" id="SJL06605.1"/>
    </source>
</evidence>
<accession>A0A284RD03</accession>
<dbReference type="EMBL" id="FUEG01000007">
    <property type="protein sequence ID" value="SJL06605.1"/>
    <property type="molecule type" value="Genomic_DNA"/>
</dbReference>
<gene>
    <name evidence="2" type="ORF">ARMOST_09947</name>
</gene>
<name>A0A284RD03_ARMOS</name>
<dbReference type="OMA" id="ICIYCHY"/>
<feature type="region of interest" description="Disordered" evidence="1">
    <location>
        <begin position="159"/>
        <end position="179"/>
    </location>
</feature>
<protein>
    <recommendedName>
        <fullName evidence="4">Zn(2)-C6 fungal-type domain-containing protein</fullName>
    </recommendedName>
</protein>
<dbReference type="OrthoDB" id="3053093at2759"/>
<reference evidence="3" key="1">
    <citation type="journal article" date="2017" name="Nat. Ecol. Evol.">
        <title>Genome expansion and lineage-specific genetic innovations in the forest pathogenic fungi Armillaria.</title>
        <authorList>
            <person name="Sipos G."/>
            <person name="Prasanna A.N."/>
            <person name="Walter M.C."/>
            <person name="O'Connor E."/>
            <person name="Balint B."/>
            <person name="Krizsan K."/>
            <person name="Kiss B."/>
            <person name="Hess J."/>
            <person name="Varga T."/>
            <person name="Slot J."/>
            <person name="Riley R."/>
            <person name="Boka B."/>
            <person name="Rigling D."/>
            <person name="Barry K."/>
            <person name="Lee J."/>
            <person name="Mihaltcheva S."/>
            <person name="LaButti K."/>
            <person name="Lipzen A."/>
            <person name="Waldron R."/>
            <person name="Moloney N.M."/>
            <person name="Sperisen C."/>
            <person name="Kredics L."/>
            <person name="Vagvoelgyi C."/>
            <person name="Patrignani A."/>
            <person name="Fitzpatrick D."/>
            <person name="Nagy I."/>
            <person name="Doyle S."/>
            <person name="Anderson J.B."/>
            <person name="Grigoriev I.V."/>
            <person name="Gueldener U."/>
            <person name="Muensterkoetter M."/>
            <person name="Nagy L.G."/>
        </authorList>
    </citation>
    <scope>NUCLEOTIDE SEQUENCE [LARGE SCALE GENOMIC DNA]</scope>
    <source>
        <strain evidence="3">C18/9</strain>
    </source>
</reference>